<dbReference type="KEGG" id="dmm:dnm_081840"/>
<organism evidence="2 3">
    <name type="scientific">Desulfonema magnum</name>
    <dbReference type="NCBI Taxonomy" id="45655"/>
    <lineage>
        <taxon>Bacteria</taxon>
        <taxon>Pseudomonadati</taxon>
        <taxon>Thermodesulfobacteriota</taxon>
        <taxon>Desulfobacteria</taxon>
        <taxon>Desulfobacterales</taxon>
        <taxon>Desulfococcaceae</taxon>
        <taxon>Desulfonema</taxon>
    </lineage>
</organism>
<proteinExistence type="predicted"/>
<sequence length="51" mass="6096">MDRFLSYGKNAEHETVRKQDAKRPHCIPTRSMGTRNKEAWEREIKKHGNEK</sequence>
<dbReference type="AlphaFoldDB" id="A0A975BVR2"/>
<protein>
    <submittedName>
        <fullName evidence="2">Uncharacterized protein</fullName>
    </submittedName>
</protein>
<accession>A0A975BVR2</accession>
<evidence type="ECO:0000313" key="2">
    <source>
        <dbReference type="EMBL" id="QTA92109.1"/>
    </source>
</evidence>
<dbReference type="Proteomes" id="UP000663722">
    <property type="component" value="Chromosome"/>
</dbReference>
<evidence type="ECO:0000256" key="1">
    <source>
        <dbReference type="SAM" id="MobiDB-lite"/>
    </source>
</evidence>
<feature type="region of interest" description="Disordered" evidence="1">
    <location>
        <begin position="1"/>
        <end position="51"/>
    </location>
</feature>
<evidence type="ECO:0000313" key="3">
    <source>
        <dbReference type="Proteomes" id="UP000663722"/>
    </source>
</evidence>
<gene>
    <name evidence="2" type="ORF">dnm_081840</name>
</gene>
<name>A0A975BVR2_9BACT</name>
<reference evidence="2" key="1">
    <citation type="journal article" date="2021" name="Microb. Physiol.">
        <title>Proteogenomic Insights into the Physiology of Marine, Sulfate-Reducing, Filamentous Desulfonema limicola and Desulfonema magnum.</title>
        <authorList>
            <person name="Schnaars V."/>
            <person name="Wohlbrand L."/>
            <person name="Scheve S."/>
            <person name="Hinrichs C."/>
            <person name="Reinhardt R."/>
            <person name="Rabus R."/>
        </authorList>
    </citation>
    <scope>NUCLEOTIDE SEQUENCE</scope>
    <source>
        <strain evidence="2">4be13</strain>
    </source>
</reference>
<feature type="compositionally biased region" description="Basic and acidic residues" evidence="1">
    <location>
        <begin position="10"/>
        <end position="23"/>
    </location>
</feature>
<feature type="compositionally biased region" description="Basic and acidic residues" evidence="1">
    <location>
        <begin position="35"/>
        <end position="51"/>
    </location>
</feature>
<keyword evidence="3" id="KW-1185">Reference proteome</keyword>
<dbReference type="EMBL" id="CP061800">
    <property type="protein sequence ID" value="QTA92109.1"/>
    <property type="molecule type" value="Genomic_DNA"/>
</dbReference>